<comment type="caution">
    <text evidence="2">The sequence shown here is derived from an EMBL/GenBank/DDBJ whole genome shotgun (WGS) entry which is preliminary data.</text>
</comment>
<sequence>MISTTDERGVINNFARDPQTSAAEYPSPAQQRTYWFMGAATAILMSGVFAIAFAVS</sequence>
<proteinExistence type="predicted"/>
<evidence type="ECO:0008006" key="4">
    <source>
        <dbReference type="Google" id="ProtNLM"/>
    </source>
</evidence>
<keyword evidence="1" id="KW-0472">Membrane</keyword>
<protein>
    <recommendedName>
        <fullName evidence="4">Ssl1498 family light-harvesting-like protein</fullName>
    </recommendedName>
</protein>
<dbReference type="InterPro" id="IPR048028">
    <property type="entry name" value="Psb34-like"/>
</dbReference>
<reference evidence="2 3" key="1">
    <citation type="journal article" date="2018" name="Sci. Rep.">
        <title>A novel species of the marine cyanobacterium Acaryochloris with a unique pigment content and lifestyle.</title>
        <authorList>
            <person name="Partensky F."/>
            <person name="Six C."/>
            <person name="Ratin M."/>
            <person name="Garczarek L."/>
            <person name="Vaulot D."/>
            <person name="Probert I."/>
            <person name="Calteau A."/>
            <person name="Gourvil P."/>
            <person name="Marie D."/>
            <person name="Grebert T."/>
            <person name="Bouchier C."/>
            <person name="Le Panse S."/>
            <person name="Gachenot M."/>
            <person name="Rodriguez F."/>
            <person name="Garrido J.L."/>
        </authorList>
    </citation>
    <scope>NUCLEOTIDE SEQUENCE [LARGE SCALE GENOMIC DNA]</scope>
    <source>
        <strain evidence="2 3">RCC1774</strain>
    </source>
</reference>
<evidence type="ECO:0000313" key="3">
    <source>
        <dbReference type="Proteomes" id="UP000248857"/>
    </source>
</evidence>
<dbReference type="OrthoDB" id="462212at2"/>
<dbReference type="NCBIfam" id="NF033486">
    <property type="entry name" value="harvest_ssl1498"/>
    <property type="match status" value="1"/>
</dbReference>
<gene>
    <name evidence="2" type="ORF">C1752_02709</name>
</gene>
<dbReference type="RefSeq" id="WP_110986414.1">
    <property type="nucleotide sequence ID" value="NZ_CAWNWM010000007.1"/>
</dbReference>
<dbReference type="Pfam" id="PF26394">
    <property type="entry name" value="Psb34"/>
    <property type="match status" value="1"/>
</dbReference>
<keyword evidence="3" id="KW-1185">Reference proteome</keyword>
<dbReference type="Proteomes" id="UP000248857">
    <property type="component" value="Unassembled WGS sequence"/>
</dbReference>
<keyword evidence="1" id="KW-1133">Transmembrane helix</keyword>
<keyword evidence="1" id="KW-0812">Transmembrane</keyword>
<accession>A0A2W1JHU3</accession>
<dbReference type="EMBL" id="PQWO01000007">
    <property type="protein sequence ID" value="PZD73133.1"/>
    <property type="molecule type" value="Genomic_DNA"/>
</dbReference>
<dbReference type="AlphaFoldDB" id="A0A2W1JHU3"/>
<evidence type="ECO:0000256" key="1">
    <source>
        <dbReference type="SAM" id="Phobius"/>
    </source>
</evidence>
<organism evidence="2 3">
    <name type="scientific">Acaryochloris thomasi RCC1774</name>
    <dbReference type="NCBI Taxonomy" id="1764569"/>
    <lineage>
        <taxon>Bacteria</taxon>
        <taxon>Bacillati</taxon>
        <taxon>Cyanobacteriota</taxon>
        <taxon>Cyanophyceae</taxon>
        <taxon>Acaryochloridales</taxon>
        <taxon>Acaryochloridaceae</taxon>
        <taxon>Acaryochloris</taxon>
        <taxon>Acaryochloris thomasi</taxon>
    </lineage>
</organism>
<feature type="transmembrane region" description="Helical" evidence="1">
    <location>
        <begin position="34"/>
        <end position="55"/>
    </location>
</feature>
<evidence type="ECO:0000313" key="2">
    <source>
        <dbReference type="EMBL" id="PZD73133.1"/>
    </source>
</evidence>
<name>A0A2W1JHU3_9CYAN</name>